<dbReference type="PROSITE" id="PS50294">
    <property type="entry name" value="WD_REPEATS_REGION"/>
    <property type="match status" value="4"/>
</dbReference>
<reference evidence="5 6" key="1">
    <citation type="submission" date="2010-05" db="EMBL/GenBank/DDBJ databases">
        <title>The Genome Sequence of Thecamonas trahens ATCC 50062.</title>
        <authorList>
            <consortium name="The Broad Institute Genome Sequencing Platform"/>
            <person name="Russ C."/>
            <person name="Cuomo C."/>
            <person name="Shea T."/>
            <person name="Young S.K."/>
            <person name="Zeng Q."/>
            <person name="Koehrsen M."/>
            <person name="Haas B."/>
            <person name="Borodovsky M."/>
            <person name="Guigo R."/>
            <person name="Alvarado L."/>
            <person name="Berlin A."/>
            <person name="Bochicchio J."/>
            <person name="Borenstein D."/>
            <person name="Chapman S."/>
            <person name="Chen Z."/>
            <person name="Freedman E."/>
            <person name="Gellesch M."/>
            <person name="Goldberg J."/>
            <person name="Griggs A."/>
            <person name="Gujja S."/>
            <person name="Heilman E."/>
            <person name="Heiman D."/>
            <person name="Hepburn T."/>
            <person name="Howarth C."/>
            <person name="Jen D."/>
            <person name="Larson L."/>
            <person name="Mehta T."/>
            <person name="Park D."/>
            <person name="Pearson M."/>
            <person name="Roberts A."/>
            <person name="Saif S."/>
            <person name="Shenoy N."/>
            <person name="Sisk P."/>
            <person name="Stolte C."/>
            <person name="Sykes S."/>
            <person name="Thomson T."/>
            <person name="Walk T."/>
            <person name="White J."/>
            <person name="Yandava C."/>
            <person name="Burger G."/>
            <person name="Gray M.W."/>
            <person name="Holland P.W.H."/>
            <person name="King N."/>
            <person name="Lang F.B.F."/>
            <person name="Roger A.J."/>
            <person name="Ruiz-Trillo I."/>
            <person name="Lander E."/>
            <person name="Nusbaum C."/>
        </authorList>
    </citation>
    <scope>NUCLEOTIDE SEQUENCE [LARGE SCALE GENOMIC DNA]</scope>
    <source>
        <strain evidence="5 6">ATCC 50062</strain>
    </source>
</reference>
<dbReference type="Pfam" id="PF00400">
    <property type="entry name" value="WD40"/>
    <property type="match status" value="4"/>
</dbReference>
<dbReference type="InterPro" id="IPR036322">
    <property type="entry name" value="WD40_repeat_dom_sf"/>
</dbReference>
<dbReference type="AlphaFoldDB" id="A0A0L0D2C8"/>
<feature type="repeat" description="WD" evidence="3">
    <location>
        <begin position="13"/>
        <end position="46"/>
    </location>
</feature>
<gene>
    <name evidence="5" type="ORF">AMSG_02748</name>
</gene>
<dbReference type="GeneID" id="25562401"/>
<accession>A0A0L0D2C8</accession>
<dbReference type="EMBL" id="GL349442">
    <property type="protein sequence ID" value="KNC46295.1"/>
    <property type="molecule type" value="Genomic_DNA"/>
</dbReference>
<dbReference type="OMA" id="EAMDQSI"/>
<proteinExistence type="predicted"/>
<evidence type="ECO:0000256" key="2">
    <source>
        <dbReference type="ARBA" id="ARBA00022737"/>
    </source>
</evidence>
<dbReference type="InterPro" id="IPR001680">
    <property type="entry name" value="WD40_rpt"/>
</dbReference>
<dbReference type="InterPro" id="IPR020472">
    <property type="entry name" value="WD40_PAC1"/>
</dbReference>
<feature type="repeat" description="WD" evidence="3">
    <location>
        <begin position="57"/>
        <end position="98"/>
    </location>
</feature>
<dbReference type="Gene3D" id="2.130.10.10">
    <property type="entry name" value="YVTN repeat-like/Quinoprotein amine dehydrogenase"/>
    <property type="match status" value="1"/>
</dbReference>
<evidence type="ECO:0000313" key="5">
    <source>
        <dbReference type="EMBL" id="KNC46295.1"/>
    </source>
</evidence>
<dbReference type="RefSeq" id="XP_013760589.1">
    <property type="nucleotide sequence ID" value="XM_013905135.1"/>
</dbReference>
<organism evidence="5 6">
    <name type="scientific">Thecamonas trahens ATCC 50062</name>
    <dbReference type="NCBI Taxonomy" id="461836"/>
    <lineage>
        <taxon>Eukaryota</taxon>
        <taxon>Apusozoa</taxon>
        <taxon>Apusomonadida</taxon>
        <taxon>Apusomonadidae</taxon>
        <taxon>Thecamonas</taxon>
    </lineage>
</organism>
<dbReference type="SUPFAM" id="SSF50978">
    <property type="entry name" value="WD40 repeat-like"/>
    <property type="match status" value="1"/>
</dbReference>
<feature type="repeat" description="WD" evidence="3">
    <location>
        <begin position="234"/>
        <end position="275"/>
    </location>
</feature>
<keyword evidence="6" id="KW-1185">Reference proteome</keyword>
<keyword evidence="1 3" id="KW-0853">WD repeat</keyword>
<keyword evidence="2" id="KW-0677">Repeat</keyword>
<dbReference type="PANTHER" id="PTHR10971">
    <property type="entry name" value="MRNA EXPORT FACTOR AND BUB3"/>
    <property type="match status" value="1"/>
</dbReference>
<dbReference type="SMART" id="SM00320">
    <property type="entry name" value="WD40"/>
    <property type="match status" value="4"/>
</dbReference>
<name>A0A0L0D2C8_THETB</name>
<feature type="region of interest" description="Disordered" evidence="4">
    <location>
        <begin position="1"/>
        <end position="23"/>
    </location>
</feature>
<protein>
    <submittedName>
        <fullName evidence="5">Transducin family protein/WD-40 repeat family protein</fullName>
    </submittedName>
</protein>
<dbReference type="OrthoDB" id="256303at2759"/>
<sequence length="334" mass="36860">MNRSNPNNDYEVASPPSDGVSTLSWSPAAEHLAAGAWDGCVRVWEVLNTGATNPLAEQTHQAPVLATAWDEQGGRLFSGGCDNAVMGWDLGANEFTQVGAHDGPVSDMFWCASLNTLVTASWDATLRFWDFRQPQPVCSHKMPERVRCMSHSGMLCVAACALGTDKPMVLFDLRTPQQIYGATPSPLKYQTRSIDCFIDGSGYAAGSIEGRVAVRYIDGNDDSNFAFKCHRNTRNNHIFAVNSISFHPRFGTLATAGSDGQYLFWDKDSRQRLKAFKQAQNSISASSFNRDGSIYAYAVSYDWSKGAASYKQNEGSWIYLHPTPDDEIRSRPRK</sequence>
<evidence type="ECO:0000256" key="3">
    <source>
        <dbReference type="PROSITE-ProRule" id="PRU00221"/>
    </source>
</evidence>
<dbReference type="PROSITE" id="PS00678">
    <property type="entry name" value="WD_REPEATS_1"/>
    <property type="match status" value="3"/>
</dbReference>
<dbReference type="Proteomes" id="UP000054408">
    <property type="component" value="Unassembled WGS sequence"/>
</dbReference>
<evidence type="ECO:0000256" key="4">
    <source>
        <dbReference type="SAM" id="MobiDB-lite"/>
    </source>
</evidence>
<dbReference type="InterPro" id="IPR015943">
    <property type="entry name" value="WD40/YVTN_repeat-like_dom_sf"/>
</dbReference>
<feature type="repeat" description="WD" evidence="3">
    <location>
        <begin position="98"/>
        <end position="139"/>
    </location>
</feature>
<dbReference type="STRING" id="461836.A0A0L0D2C8"/>
<dbReference type="eggNOG" id="KOG0647">
    <property type="taxonomic scope" value="Eukaryota"/>
</dbReference>
<evidence type="ECO:0000256" key="1">
    <source>
        <dbReference type="ARBA" id="ARBA00022574"/>
    </source>
</evidence>
<dbReference type="InterPro" id="IPR019775">
    <property type="entry name" value="WD40_repeat_CS"/>
</dbReference>
<dbReference type="PRINTS" id="PR00320">
    <property type="entry name" value="GPROTEINBRPT"/>
</dbReference>
<dbReference type="PROSITE" id="PS50082">
    <property type="entry name" value="WD_REPEATS_2"/>
    <property type="match status" value="4"/>
</dbReference>
<evidence type="ECO:0000313" key="6">
    <source>
        <dbReference type="Proteomes" id="UP000054408"/>
    </source>
</evidence>